<evidence type="ECO:0000313" key="2">
    <source>
        <dbReference type="EMBL" id="KAF7284158.1"/>
    </source>
</evidence>
<protein>
    <recommendedName>
        <fullName evidence="1">SET domain-containing protein</fullName>
    </recommendedName>
</protein>
<dbReference type="GO" id="GO:0008276">
    <property type="term" value="F:protein methyltransferase activity"/>
    <property type="evidence" value="ECO:0007669"/>
    <property type="project" value="UniProtKB-ARBA"/>
</dbReference>
<dbReference type="GO" id="GO:0008757">
    <property type="term" value="F:S-adenosylmethionine-dependent methyltransferase activity"/>
    <property type="evidence" value="ECO:0007669"/>
    <property type="project" value="UniProtKB-ARBA"/>
</dbReference>
<name>A0A834MHT8_RHYFE</name>
<dbReference type="InterPro" id="IPR046341">
    <property type="entry name" value="SET_dom_sf"/>
</dbReference>
<dbReference type="Proteomes" id="UP000625711">
    <property type="component" value="Unassembled WGS sequence"/>
</dbReference>
<dbReference type="SUPFAM" id="SSF82199">
    <property type="entry name" value="SET domain"/>
    <property type="match status" value="1"/>
</dbReference>
<dbReference type="SMART" id="SM00317">
    <property type="entry name" value="SET"/>
    <property type="match status" value="1"/>
</dbReference>
<dbReference type="EMBL" id="JAACXV010000081">
    <property type="protein sequence ID" value="KAF7284158.1"/>
    <property type="molecule type" value="Genomic_DNA"/>
</dbReference>
<comment type="caution">
    <text evidence="2">The sequence shown here is derived from an EMBL/GenBank/DDBJ whole genome shotgun (WGS) entry which is preliminary data.</text>
</comment>
<evidence type="ECO:0000313" key="3">
    <source>
        <dbReference type="Proteomes" id="UP000625711"/>
    </source>
</evidence>
<feature type="domain" description="SET" evidence="1">
    <location>
        <begin position="29"/>
        <end position="253"/>
    </location>
</feature>
<gene>
    <name evidence="2" type="ORF">GWI33_022409</name>
</gene>
<reference evidence="2" key="1">
    <citation type="submission" date="2020-08" db="EMBL/GenBank/DDBJ databases">
        <title>Genome sequencing and assembly of the red palm weevil Rhynchophorus ferrugineus.</title>
        <authorList>
            <person name="Dias G.B."/>
            <person name="Bergman C.M."/>
            <person name="Manee M."/>
        </authorList>
    </citation>
    <scope>NUCLEOTIDE SEQUENCE</scope>
    <source>
        <strain evidence="2">AA-2017</strain>
        <tissue evidence="2">Whole larva</tissue>
    </source>
</reference>
<evidence type="ECO:0000259" key="1">
    <source>
        <dbReference type="PROSITE" id="PS50280"/>
    </source>
</evidence>
<dbReference type="AlphaFoldDB" id="A0A834MHT8"/>
<dbReference type="PANTHER" id="PTHR46455">
    <property type="entry name" value="SET AND MYND DOMAIN CONTAINING, ARTHROPOD-SPECIFIC, MEMBER 4, ISOFORM A"/>
    <property type="match status" value="1"/>
</dbReference>
<dbReference type="Gene3D" id="1.10.220.160">
    <property type="match status" value="1"/>
</dbReference>
<dbReference type="PROSITE" id="PS50280">
    <property type="entry name" value="SET"/>
    <property type="match status" value="1"/>
</dbReference>
<dbReference type="PANTHER" id="PTHR46455:SF3">
    <property type="entry name" value="SET AND MYND DOMAIN CONTAINING, ARTHROPOD-SPECIFIC, MEMBER 9, ISOFORM A-RELATED"/>
    <property type="match status" value="1"/>
</dbReference>
<dbReference type="Gene3D" id="6.10.140.2220">
    <property type="match status" value="1"/>
</dbReference>
<dbReference type="CDD" id="cd20071">
    <property type="entry name" value="SET_SMYD"/>
    <property type="match status" value="1"/>
</dbReference>
<accession>A0A834MHT8</accession>
<dbReference type="InterPro" id="IPR001214">
    <property type="entry name" value="SET_dom"/>
</dbReference>
<keyword evidence="3" id="KW-1185">Reference proteome</keyword>
<dbReference type="Pfam" id="PF00856">
    <property type="entry name" value="SET"/>
    <property type="match status" value="1"/>
</dbReference>
<dbReference type="Gene3D" id="2.170.270.10">
    <property type="entry name" value="SET domain"/>
    <property type="match status" value="1"/>
</dbReference>
<dbReference type="GO" id="GO:0008170">
    <property type="term" value="F:N-methyltransferase activity"/>
    <property type="evidence" value="ECO:0007669"/>
    <property type="project" value="UniProtKB-ARBA"/>
</dbReference>
<organism evidence="2 3">
    <name type="scientific">Rhynchophorus ferrugineus</name>
    <name type="common">Red palm weevil</name>
    <name type="synonym">Curculio ferrugineus</name>
    <dbReference type="NCBI Taxonomy" id="354439"/>
    <lineage>
        <taxon>Eukaryota</taxon>
        <taxon>Metazoa</taxon>
        <taxon>Ecdysozoa</taxon>
        <taxon>Arthropoda</taxon>
        <taxon>Hexapoda</taxon>
        <taxon>Insecta</taxon>
        <taxon>Pterygota</taxon>
        <taxon>Neoptera</taxon>
        <taxon>Endopterygota</taxon>
        <taxon>Coleoptera</taxon>
        <taxon>Polyphaga</taxon>
        <taxon>Cucujiformia</taxon>
        <taxon>Curculionidae</taxon>
        <taxon>Dryophthorinae</taxon>
        <taxon>Rhynchophorus</taxon>
    </lineage>
</organism>
<sequence length="484" mass="55461">MSVSQRSASRLNLLILNFLNRYGSYESDPKWEIRESKVGGLGVFATCDIDVGELVFIDSPVLLGPRCIPDCPLICVSCFRQNNLASCNRGCGLPVCCARCQDASAHQRECKLIRQYRSETLNDISSDLFENLTPIRSLLLHPDDREVVTSLIAHNRDQHGHEVTTLKSLGFQFKEDDEKFMRFVCCVLDANAFEVTLGRENIKSSLRGLYPLGSLANHSCVPNLVHTFNHRHQMVAKAAVFIPKDTELFHSYTRLIWGTTTRLYHLYKTKHFVCKCPRCQDPSEFGTYMSSILCKSCRGIVSPLNPYKSHGKWQCRDCKKVILGREVGELTTLLGAILRDIDQKDFKFMYNFLQGKLKTVVPEYNQVTVELKYKIIWHLGHKQGYTWEELTIDLLEFKESLCKDILLLLEKLRCGQNKIRALLLYELFCCIREKRNRSKATSRNPITNDMDSYIKEAAVIMEHDVGAPEEIINLLEHNKDKIPV</sequence>
<proteinExistence type="predicted"/>
<dbReference type="InterPro" id="IPR053010">
    <property type="entry name" value="SET_SmydA-8"/>
</dbReference>
<dbReference type="OrthoDB" id="5945798at2759"/>